<dbReference type="Pfam" id="PF00487">
    <property type="entry name" value="FA_desaturase"/>
    <property type="match status" value="1"/>
</dbReference>
<keyword evidence="1" id="KW-0472">Membrane</keyword>
<evidence type="ECO:0000313" key="3">
    <source>
        <dbReference type="EMBL" id="TDP85957.1"/>
    </source>
</evidence>
<dbReference type="GO" id="GO:0016717">
    <property type="term" value="F:oxidoreductase activity, acting on paired donors, with oxidation of a pair of donors resulting in the reduction of molecular oxygen to two molecules of water"/>
    <property type="evidence" value="ECO:0007669"/>
    <property type="project" value="TreeGrafter"/>
</dbReference>
<dbReference type="Proteomes" id="UP000294593">
    <property type="component" value="Unassembled WGS sequence"/>
</dbReference>
<dbReference type="AlphaFoldDB" id="A0A4R6RJB8"/>
<evidence type="ECO:0000259" key="2">
    <source>
        <dbReference type="Pfam" id="PF00487"/>
    </source>
</evidence>
<feature type="domain" description="Fatty acid desaturase" evidence="2">
    <location>
        <begin position="74"/>
        <end position="351"/>
    </location>
</feature>
<dbReference type="InterPro" id="IPR005804">
    <property type="entry name" value="FA_desaturase_dom"/>
</dbReference>
<accession>A0A4R6RJB8</accession>
<dbReference type="CDD" id="cd03506">
    <property type="entry name" value="Delta6-FADS-like"/>
    <property type="match status" value="1"/>
</dbReference>
<evidence type="ECO:0000313" key="4">
    <source>
        <dbReference type="Proteomes" id="UP000294593"/>
    </source>
</evidence>
<dbReference type="GO" id="GO:0016020">
    <property type="term" value="C:membrane"/>
    <property type="evidence" value="ECO:0007669"/>
    <property type="project" value="TreeGrafter"/>
</dbReference>
<dbReference type="PANTHER" id="PTHR19353:SF84">
    <property type="entry name" value="ACYL-COA DELTA-9-DESATURASE, DESB"/>
    <property type="match status" value="1"/>
</dbReference>
<sequence length="390" mass="44692">MSTPLSPTVDRTVHIGPKNAAEMLAFERELDAIRDDTRRTVGERDARYIRRIQRLVRVTETLGRALLLFGWFPPTWLLGAALLGLSKIIDNMELGHNVMHGQFNFMNDPQFHGDTFDWDNTCPKEEWRHSHNFVHHTYTNVIGKDRDFGYGLLRLSSDLRWSWLHPFQLLLTLLLASFFQWFVAIHDMQMDKVVIGRKKWSEVRPQWLLVRAKMWRIVKRDYIVWPLVGAVVAAPFGQSQDVALAVLAGNVVGNFIRNIWAWAIIFCGHFTEHIYTFSRASIEGESKGQWYLRQILGSSNISGGSVLHLMSGNLSHQVEHHLFPDIPGNRYVEMAPRVRAVCAKYNVPYNTGSFALQLWTVVKRIARYSLPGGGQKAVHIEVPSVLPEQV</sequence>
<dbReference type="InterPro" id="IPR012171">
    <property type="entry name" value="Fatty_acid_desaturase"/>
</dbReference>
<protein>
    <submittedName>
        <fullName evidence="3">Linoleoyl-CoA desaturase</fullName>
    </submittedName>
</protein>
<dbReference type="PANTHER" id="PTHR19353">
    <property type="entry name" value="FATTY ACID DESATURASE 2"/>
    <property type="match status" value="1"/>
</dbReference>
<feature type="transmembrane region" description="Helical" evidence="1">
    <location>
        <begin position="65"/>
        <end position="89"/>
    </location>
</feature>
<comment type="caution">
    <text evidence="3">The sequence shown here is derived from an EMBL/GenBank/DDBJ whole genome shotgun (WGS) entry which is preliminary data.</text>
</comment>
<name>A0A4R6RJB8_9BURK</name>
<dbReference type="RefSeq" id="WP_208110712.1">
    <property type="nucleotide sequence ID" value="NZ_SNXW01000002.1"/>
</dbReference>
<dbReference type="GO" id="GO:0006629">
    <property type="term" value="P:lipid metabolic process"/>
    <property type="evidence" value="ECO:0007669"/>
    <property type="project" value="InterPro"/>
</dbReference>
<keyword evidence="1" id="KW-1133">Transmembrane helix</keyword>
<feature type="transmembrane region" description="Helical" evidence="1">
    <location>
        <begin position="222"/>
        <end position="239"/>
    </location>
</feature>
<proteinExistence type="predicted"/>
<gene>
    <name evidence="3" type="ORF">EV672_102307</name>
</gene>
<dbReference type="EMBL" id="SNXW01000002">
    <property type="protein sequence ID" value="TDP85957.1"/>
    <property type="molecule type" value="Genomic_DNA"/>
</dbReference>
<keyword evidence="1" id="KW-0812">Transmembrane</keyword>
<reference evidence="3 4" key="1">
    <citation type="submission" date="2019-03" db="EMBL/GenBank/DDBJ databases">
        <title>Genomic Encyclopedia of Type Strains, Phase IV (KMG-IV): sequencing the most valuable type-strain genomes for metagenomic binning, comparative biology and taxonomic classification.</title>
        <authorList>
            <person name="Goeker M."/>
        </authorList>
    </citation>
    <scope>NUCLEOTIDE SEQUENCE [LARGE SCALE GENOMIC DNA]</scope>
    <source>
        <strain evidence="3 4">DSM 11901</strain>
    </source>
</reference>
<organism evidence="3 4">
    <name type="scientific">Aquabacterium commune</name>
    <dbReference type="NCBI Taxonomy" id="70586"/>
    <lineage>
        <taxon>Bacteria</taxon>
        <taxon>Pseudomonadati</taxon>
        <taxon>Pseudomonadota</taxon>
        <taxon>Betaproteobacteria</taxon>
        <taxon>Burkholderiales</taxon>
        <taxon>Aquabacterium</taxon>
    </lineage>
</organism>
<evidence type="ECO:0000256" key="1">
    <source>
        <dbReference type="SAM" id="Phobius"/>
    </source>
</evidence>
<feature type="transmembrane region" description="Helical" evidence="1">
    <location>
        <begin position="163"/>
        <end position="183"/>
    </location>
</feature>
<keyword evidence="4" id="KW-1185">Reference proteome</keyword>